<keyword evidence="3" id="KW-0804">Transcription</keyword>
<keyword evidence="6" id="KW-1185">Reference proteome</keyword>
<protein>
    <recommendedName>
        <fullName evidence="7">TATA-box-binding protein</fullName>
    </recommendedName>
</protein>
<dbReference type="VEuPathDB" id="FungiDB:SDRG_08738"/>
<dbReference type="STRING" id="1156394.T0Q6Z6"/>
<keyword evidence="2" id="KW-0238">DNA-binding</keyword>
<evidence type="ECO:0000256" key="3">
    <source>
        <dbReference type="ARBA" id="ARBA00023163"/>
    </source>
</evidence>
<dbReference type="Gene3D" id="3.30.310.10">
    <property type="entry name" value="TATA-Binding Protein"/>
    <property type="match status" value="2"/>
</dbReference>
<dbReference type="RefSeq" id="XP_008612857.1">
    <property type="nucleotide sequence ID" value="XM_008614635.1"/>
</dbReference>
<dbReference type="AlphaFoldDB" id="T0Q6Z6"/>
<evidence type="ECO:0008006" key="7">
    <source>
        <dbReference type="Google" id="ProtNLM"/>
    </source>
</evidence>
<accession>T0Q6Z6</accession>
<evidence type="ECO:0000256" key="4">
    <source>
        <dbReference type="SAM" id="MobiDB-lite"/>
    </source>
</evidence>
<gene>
    <name evidence="5" type="ORF">SDRG_08738</name>
</gene>
<dbReference type="PANTHER" id="PTHR10126">
    <property type="entry name" value="TATA-BOX BINDING PROTEIN"/>
    <property type="match status" value="1"/>
</dbReference>
<dbReference type="CDD" id="cd00652">
    <property type="entry name" value="TBP_TLF"/>
    <property type="match status" value="1"/>
</dbReference>
<dbReference type="GO" id="GO:0006352">
    <property type="term" value="P:DNA-templated transcription initiation"/>
    <property type="evidence" value="ECO:0007669"/>
    <property type="project" value="InterPro"/>
</dbReference>
<evidence type="ECO:0000313" key="6">
    <source>
        <dbReference type="Proteomes" id="UP000030762"/>
    </source>
</evidence>
<dbReference type="eggNOG" id="KOG3302">
    <property type="taxonomic scope" value="Eukaryota"/>
</dbReference>
<evidence type="ECO:0000256" key="1">
    <source>
        <dbReference type="ARBA" id="ARBA00005560"/>
    </source>
</evidence>
<proteinExistence type="inferred from homology"/>
<dbReference type="EMBL" id="JH767158">
    <property type="protein sequence ID" value="EQC33634.1"/>
    <property type="molecule type" value="Genomic_DNA"/>
</dbReference>
<dbReference type="GO" id="GO:0003677">
    <property type="term" value="F:DNA binding"/>
    <property type="evidence" value="ECO:0007669"/>
    <property type="project" value="UniProtKB-KW"/>
</dbReference>
<feature type="compositionally biased region" description="Basic and acidic residues" evidence="4">
    <location>
        <begin position="36"/>
        <end position="55"/>
    </location>
</feature>
<comment type="similarity">
    <text evidence="1">Belongs to the TBP family.</text>
</comment>
<dbReference type="InterPro" id="IPR000814">
    <property type="entry name" value="TBP"/>
</dbReference>
<reference evidence="5 6" key="1">
    <citation type="submission" date="2012-04" db="EMBL/GenBank/DDBJ databases">
        <title>The Genome Sequence of Saprolegnia declina VS20.</title>
        <authorList>
            <consortium name="The Broad Institute Genome Sequencing Platform"/>
            <person name="Russ C."/>
            <person name="Nusbaum C."/>
            <person name="Tyler B."/>
            <person name="van West P."/>
            <person name="Dieguez-Uribeondo J."/>
            <person name="de Bruijn I."/>
            <person name="Tripathy S."/>
            <person name="Jiang R."/>
            <person name="Young S.K."/>
            <person name="Zeng Q."/>
            <person name="Gargeya S."/>
            <person name="Fitzgerald M."/>
            <person name="Haas B."/>
            <person name="Abouelleil A."/>
            <person name="Alvarado L."/>
            <person name="Arachchi H.M."/>
            <person name="Berlin A."/>
            <person name="Chapman S.B."/>
            <person name="Goldberg J."/>
            <person name="Griggs A."/>
            <person name="Gujja S."/>
            <person name="Hansen M."/>
            <person name="Howarth C."/>
            <person name="Imamovic A."/>
            <person name="Larimer J."/>
            <person name="McCowen C."/>
            <person name="Montmayeur A."/>
            <person name="Murphy C."/>
            <person name="Neiman D."/>
            <person name="Pearson M."/>
            <person name="Priest M."/>
            <person name="Roberts A."/>
            <person name="Saif S."/>
            <person name="Shea T."/>
            <person name="Sisk P."/>
            <person name="Sykes S."/>
            <person name="Wortman J."/>
            <person name="Nusbaum C."/>
            <person name="Birren B."/>
        </authorList>
    </citation>
    <scope>NUCLEOTIDE SEQUENCE [LARGE SCALE GENOMIC DNA]</scope>
    <source>
        <strain evidence="5 6">VS20</strain>
    </source>
</reference>
<dbReference type="OrthoDB" id="2127950at2759"/>
<evidence type="ECO:0000256" key="2">
    <source>
        <dbReference type="ARBA" id="ARBA00023125"/>
    </source>
</evidence>
<sequence>MAESTEPAAPKRKYKAKVTPLASDENMTLARKRSKEKAIERAKARAEAKAKRELPPEERPMTIANIVGSFHLGVKIDLKELVLKARNVAYNPRRFSGASMRLQDPKATGVFFCSGKVVMLGLTSEEAFRTTADRLLSIVQKIGYEDAAIHYLMIHNVTASGCVGYRIRLEGLHNEHYQFSTYEPELFHGLYYRMMEPRVCFIIFVTGTVTACGAESWEDVLEGFEKLLPALEQFRLRQLPN</sequence>
<dbReference type="GeneID" id="19949465"/>
<dbReference type="InterPro" id="IPR012295">
    <property type="entry name" value="TBP_dom_sf"/>
</dbReference>
<evidence type="ECO:0000313" key="5">
    <source>
        <dbReference type="EMBL" id="EQC33634.1"/>
    </source>
</evidence>
<dbReference type="PRINTS" id="PR00686">
    <property type="entry name" value="TIFACTORIID"/>
</dbReference>
<dbReference type="InParanoid" id="T0Q6Z6"/>
<name>T0Q6Z6_SAPDV</name>
<dbReference type="SUPFAM" id="SSF55945">
    <property type="entry name" value="TATA-box binding protein-like"/>
    <property type="match status" value="2"/>
</dbReference>
<dbReference type="Pfam" id="PF00352">
    <property type="entry name" value="TBP"/>
    <property type="match status" value="2"/>
</dbReference>
<dbReference type="Proteomes" id="UP000030762">
    <property type="component" value="Unassembled WGS sequence"/>
</dbReference>
<organism evidence="5 6">
    <name type="scientific">Saprolegnia diclina (strain VS20)</name>
    <dbReference type="NCBI Taxonomy" id="1156394"/>
    <lineage>
        <taxon>Eukaryota</taxon>
        <taxon>Sar</taxon>
        <taxon>Stramenopiles</taxon>
        <taxon>Oomycota</taxon>
        <taxon>Saprolegniomycetes</taxon>
        <taxon>Saprolegniales</taxon>
        <taxon>Saprolegniaceae</taxon>
        <taxon>Saprolegnia</taxon>
    </lineage>
</organism>
<dbReference type="OMA" id="TYEPEMF"/>
<feature type="region of interest" description="Disordered" evidence="4">
    <location>
        <begin position="1"/>
        <end position="55"/>
    </location>
</feature>